<dbReference type="InterPro" id="IPR013467">
    <property type="entry name" value="HNH78-like"/>
</dbReference>
<dbReference type="RefSeq" id="WP_173409179.1">
    <property type="nucleotide sequence ID" value="NZ_CP054160.3"/>
</dbReference>
<reference evidence="2" key="1">
    <citation type="submission" date="2020-03" db="EMBL/GenBank/DDBJ databases">
        <title>Genome sequences of seven Enterobacteriaceae strains isolated from Canadian wastewater treatment facilities.</title>
        <authorList>
            <person name="Huang H."/>
            <person name="Chmara J.T."/>
            <person name="Duceppe M.-O."/>
        </authorList>
    </citation>
    <scope>NUCLEOTIDE SEQUENCE [LARGE SCALE GENOMIC DNA]</scope>
    <source>
        <strain evidence="2">Biosolid 3</strain>
    </source>
</reference>
<evidence type="ECO:0000313" key="1">
    <source>
        <dbReference type="EMBL" id="QKJ58872.1"/>
    </source>
</evidence>
<protein>
    <submittedName>
        <fullName evidence="1">TIGR02646 family protein</fullName>
    </submittedName>
</protein>
<sequence>MRGFRKARLSNDILNDYIAVPGNANNGWKDEFYTTLASPDRNSLKNEIIIDQAGLCAYCEKALRDEGDNKPLGFKVEHFIPENSKTIKKMIAAGQPAPTTNYSLLWTNLLGCCFGGEHARSASYIGSLIDEANLSCDVPKSNHNWSEFILDPSQEPPDDGTWFEFDEEGVMDVSADCPPQYVDKARQSIEMLNLNCVRLTRLRLAALESLSTISDEADIAALLSKDAAGIYGEFISLRKWYLAYALS</sequence>
<dbReference type="NCBIfam" id="TIGR02646">
    <property type="entry name" value="retron system putative HNH endonuclease"/>
    <property type="match status" value="1"/>
</dbReference>
<accession>A0AAE7EI21</accession>
<proteinExistence type="predicted"/>
<evidence type="ECO:0000313" key="2">
    <source>
        <dbReference type="Proteomes" id="UP000503464"/>
    </source>
</evidence>
<dbReference type="EMBL" id="CP054160">
    <property type="protein sequence ID" value="QKJ58872.1"/>
    <property type="molecule type" value="Genomic_DNA"/>
</dbReference>
<gene>
    <name evidence="1" type="ORF">G9399_11500</name>
</gene>
<organism evidence="1 2">
    <name type="scientific">Serratia fonticola</name>
    <dbReference type="NCBI Taxonomy" id="47917"/>
    <lineage>
        <taxon>Bacteria</taxon>
        <taxon>Pseudomonadati</taxon>
        <taxon>Pseudomonadota</taxon>
        <taxon>Gammaproteobacteria</taxon>
        <taxon>Enterobacterales</taxon>
        <taxon>Yersiniaceae</taxon>
        <taxon>Serratia</taxon>
    </lineage>
</organism>
<name>A0AAE7EI21_SERFO</name>
<dbReference type="AlphaFoldDB" id="A0AAE7EI21"/>
<dbReference type="Proteomes" id="UP000503464">
    <property type="component" value="Chromosome"/>
</dbReference>